<dbReference type="InterPro" id="IPR022109">
    <property type="entry name" value="DUF3649"/>
</dbReference>
<proteinExistence type="predicted"/>
<dbReference type="RefSeq" id="WP_161392056.1">
    <property type="nucleotide sequence ID" value="NZ_JBHSCP010000002.1"/>
</dbReference>
<dbReference type="AlphaFoldDB" id="A0A6I4TVW2"/>
<evidence type="ECO:0000256" key="1">
    <source>
        <dbReference type="SAM" id="Phobius"/>
    </source>
</evidence>
<accession>A0A6I4TVW2</accession>
<protein>
    <recommendedName>
        <fullName evidence="4">DUF3649 domain-containing protein</fullName>
    </recommendedName>
</protein>
<dbReference type="EMBL" id="WTYJ01000003">
    <property type="protein sequence ID" value="MXP00346.1"/>
    <property type="molecule type" value="Genomic_DNA"/>
</dbReference>
<keyword evidence="1" id="KW-0472">Membrane</keyword>
<sequence>MVKSEHLGIGSRLLAAGPGGFALANAAAALGAETLPLSAAEAVTWATMAAFPIHLAAIIWAFAARSAAWAWAGIVIPALVCLLILSATA</sequence>
<name>A0A6I4TVW2_9SPHN</name>
<comment type="caution">
    <text evidence="2">The sequence shown here is derived from an EMBL/GenBank/DDBJ whole genome shotgun (WGS) entry which is preliminary data.</text>
</comment>
<organism evidence="2 3">
    <name type="scientific">Croceibacterium xixiisoli</name>
    <dbReference type="NCBI Taxonomy" id="1476466"/>
    <lineage>
        <taxon>Bacteria</taxon>
        <taxon>Pseudomonadati</taxon>
        <taxon>Pseudomonadota</taxon>
        <taxon>Alphaproteobacteria</taxon>
        <taxon>Sphingomonadales</taxon>
        <taxon>Erythrobacteraceae</taxon>
        <taxon>Croceibacterium</taxon>
    </lineage>
</organism>
<keyword evidence="1" id="KW-0812">Transmembrane</keyword>
<evidence type="ECO:0000313" key="3">
    <source>
        <dbReference type="Proteomes" id="UP000469430"/>
    </source>
</evidence>
<gene>
    <name evidence="2" type="ORF">GRI97_15245</name>
</gene>
<keyword evidence="1" id="KW-1133">Transmembrane helix</keyword>
<evidence type="ECO:0000313" key="2">
    <source>
        <dbReference type="EMBL" id="MXP00346.1"/>
    </source>
</evidence>
<dbReference type="Pfam" id="PF12365">
    <property type="entry name" value="DUF3649"/>
    <property type="match status" value="1"/>
</dbReference>
<feature type="transmembrane region" description="Helical" evidence="1">
    <location>
        <begin position="69"/>
        <end position="88"/>
    </location>
</feature>
<feature type="transmembrane region" description="Helical" evidence="1">
    <location>
        <begin position="42"/>
        <end position="62"/>
    </location>
</feature>
<reference evidence="2 3" key="1">
    <citation type="submission" date="2019-12" db="EMBL/GenBank/DDBJ databases">
        <title>Genomic-based taxomic classification of the family Erythrobacteraceae.</title>
        <authorList>
            <person name="Xu L."/>
        </authorList>
    </citation>
    <scope>NUCLEOTIDE SEQUENCE [LARGE SCALE GENOMIC DNA]</scope>
    <source>
        <strain evidence="2 3">S36</strain>
    </source>
</reference>
<evidence type="ECO:0008006" key="4">
    <source>
        <dbReference type="Google" id="ProtNLM"/>
    </source>
</evidence>
<dbReference type="Proteomes" id="UP000469430">
    <property type="component" value="Unassembled WGS sequence"/>
</dbReference>
<keyword evidence="3" id="KW-1185">Reference proteome</keyword>